<evidence type="ECO:0000313" key="1">
    <source>
        <dbReference type="EMBL" id="SES73756.1"/>
    </source>
</evidence>
<protein>
    <submittedName>
        <fullName evidence="1">Uncharacterized protein</fullName>
    </submittedName>
</protein>
<proteinExistence type="predicted"/>
<dbReference type="EMBL" id="FOHI01000001">
    <property type="protein sequence ID" value="SES73756.1"/>
    <property type="molecule type" value="Genomic_DNA"/>
</dbReference>
<organism evidence="1 2">
    <name type="scientific">Nitrosospira multiformis</name>
    <dbReference type="NCBI Taxonomy" id="1231"/>
    <lineage>
        <taxon>Bacteria</taxon>
        <taxon>Pseudomonadati</taxon>
        <taxon>Pseudomonadota</taxon>
        <taxon>Betaproteobacteria</taxon>
        <taxon>Nitrosomonadales</taxon>
        <taxon>Nitrosomonadaceae</taxon>
        <taxon>Nitrosospira</taxon>
    </lineage>
</organism>
<dbReference type="AlphaFoldDB" id="A0A1H9YX29"/>
<evidence type="ECO:0000313" key="2">
    <source>
        <dbReference type="Proteomes" id="UP000183339"/>
    </source>
</evidence>
<dbReference type="Proteomes" id="UP000183339">
    <property type="component" value="Unassembled WGS sequence"/>
</dbReference>
<name>A0A1H9YX29_9PROT</name>
<accession>A0A1H9YX29</accession>
<gene>
    <name evidence="1" type="ORF">SAMN05216412_101418</name>
</gene>
<reference evidence="1 2" key="1">
    <citation type="submission" date="2016-10" db="EMBL/GenBank/DDBJ databases">
        <authorList>
            <person name="de Groot N.N."/>
        </authorList>
    </citation>
    <scope>NUCLEOTIDE SEQUENCE [LARGE SCALE GENOMIC DNA]</scope>
    <source>
        <strain evidence="1 2">Nl7</strain>
    </source>
</reference>
<sequence length="57" mass="6312">MKCVNGIDVDRLRKTRALIEGDANGAFGNPRYESTVVWKNGYRTVSYAMDGQEVSGD</sequence>